<evidence type="ECO:0000313" key="4">
    <source>
        <dbReference type="Proteomes" id="UP000002640"/>
    </source>
</evidence>
<evidence type="ECO:0000313" key="3">
    <source>
        <dbReference type="EMBL" id="EGZ19105.1"/>
    </source>
</evidence>
<keyword evidence="2" id="KW-1133">Transmembrane helix</keyword>
<dbReference type="AlphaFoldDB" id="G4Z8S3"/>
<dbReference type="GeneID" id="20641529"/>
<keyword evidence="2" id="KW-0472">Membrane</keyword>
<proteinExistence type="predicted"/>
<feature type="compositionally biased region" description="Polar residues" evidence="1">
    <location>
        <begin position="48"/>
        <end position="58"/>
    </location>
</feature>
<protein>
    <submittedName>
        <fullName evidence="3">Uncharacterized protein</fullName>
    </submittedName>
</protein>
<keyword evidence="2" id="KW-0812">Transmembrane</keyword>
<dbReference type="RefSeq" id="XP_009521822.1">
    <property type="nucleotide sequence ID" value="XM_009523527.1"/>
</dbReference>
<keyword evidence="4" id="KW-1185">Reference proteome</keyword>
<dbReference type="KEGG" id="psoj:PHYSODRAFT_297772"/>
<feature type="transmembrane region" description="Helical" evidence="2">
    <location>
        <begin position="12"/>
        <end position="33"/>
    </location>
</feature>
<evidence type="ECO:0000256" key="2">
    <source>
        <dbReference type="SAM" id="Phobius"/>
    </source>
</evidence>
<sequence>MPPPEDFHTIAYVYMTLATVHGVCALLMVTGSCRHGMLAFSPRRSKVEASSPQTSSVNAGDANHPVTSVPSGSARIVRFLPAILYQLTSHHGFLGVKGIHFHGVLICREGQSQHKYRRKLCNSTAGQRRATGGNSRAIQYNQEKLLWGRQCFLQGHGTKNPHQLHHSPGAHYAFAAWGVVILALHVHATVQTPLFKCTPQVYPMGRALPSCYAVDFNCHKIGISATRDEMESEWERFDRSTTAKLRMLHCPMLQVPDSFQDFKGLQELVVYNSTIVDWSETAAITNTRHPGMRKISIVRVNMTDGAPPLGFQALDFPLTLFEIYFCETNLETLPDDLDLKWIQGSSIF</sequence>
<dbReference type="InParanoid" id="G4Z8S3"/>
<dbReference type="Proteomes" id="UP000002640">
    <property type="component" value="Unassembled WGS sequence"/>
</dbReference>
<accession>G4Z8S3</accession>
<name>G4Z8S3_PHYSP</name>
<dbReference type="SMR" id="G4Z8S3"/>
<dbReference type="EMBL" id="JH159153">
    <property type="protein sequence ID" value="EGZ19105.1"/>
    <property type="molecule type" value="Genomic_DNA"/>
</dbReference>
<gene>
    <name evidence="3" type="ORF">PHYSODRAFT_297772</name>
</gene>
<feature type="region of interest" description="Disordered" evidence="1">
    <location>
        <begin position="44"/>
        <end position="65"/>
    </location>
</feature>
<evidence type="ECO:0000256" key="1">
    <source>
        <dbReference type="SAM" id="MobiDB-lite"/>
    </source>
</evidence>
<organism evidence="3 4">
    <name type="scientific">Phytophthora sojae (strain P6497)</name>
    <name type="common">Soybean stem and root rot agent</name>
    <name type="synonym">Phytophthora megasperma f. sp. glycines</name>
    <dbReference type="NCBI Taxonomy" id="1094619"/>
    <lineage>
        <taxon>Eukaryota</taxon>
        <taxon>Sar</taxon>
        <taxon>Stramenopiles</taxon>
        <taxon>Oomycota</taxon>
        <taxon>Peronosporomycetes</taxon>
        <taxon>Peronosporales</taxon>
        <taxon>Peronosporaceae</taxon>
        <taxon>Phytophthora</taxon>
    </lineage>
</organism>
<reference evidence="3 4" key="1">
    <citation type="journal article" date="2006" name="Science">
        <title>Phytophthora genome sequences uncover evolutionary origins and mechanisms of pathogenesis.</title>
        <authorList>
            <person name="Tyler B.M."/>
            <person name="Tripathy S."/>
            <person name="Zhang X."/>
            <person name="Dehal P."/>
            <person name="Jiang R.H."/>
            <person name="Aerts A."/>
            <person name="Arredondo F.D."/>
            <person name="Baxter L."/>
            <person name="Bensasson D."/>
            <person name="Beynon J.L."/>
            <person name="Chapman J."/>
            <person name="Damasceno C.M."/>
            <person name="Dorrance A.E."/>
            <person name="Dou D."/>
            <person name="Dickerman A.W."/>
            <person name="Dubchak I.L."/>
            <person name="Garbelotto M."/>
            <person name="Gijzen M."/>
            <person name="Gordon S.G."/>
            <person name="Govers F."/>
            <person name="Grunwald N.J."/>
            <person name="Huang W."/>
            <person name="Ivors K.L."/>
            <person name="Jones R.W."/>
            <person name="Kamoun S."/>
            <person name="Krampis K."/>
            <person name="Lamour K.H."/>
            <person name="Lee M.K."/>
            <person name="McDonald W.H."/>
            <person name="Medina M."/>
            <person name="Meijer H.J."/>
            <person name="Nordberg E.K."/>
            <person name="Maclean D.J."/>
            <person name="Ospina-Giraldo M.D."/>
            <person name="Morris P.F."/>
            <person name="Phuntumart V."/>
            <person name="Putnam N.H."/>
            <person name="Rash S."/>
            <person name="Rose J.K."/>
            <person name="Sakihama Y."/>
            <person name="Salamov A.A."/>
            <person name="Savidor A."/>
            <person name="Scheuring C.F."/>
            <person name="Smith B.M."/>
            <person name="Sobral B.W."/>
            <person name="Terry A."/>
            <person name="Torto-Alalibo T.A."/>
            <person name="Win J."/>
            <person name="Xu Z."/>
            <person name="Zhang H."/>
            <person name="Grigoriev I.V."/>
            <person name="Rokhsar D.S."/>
            <person name="Boore J.L."/>
        </authorList>
    </citation>
    <scope>NUCLEOTIDE SEQUENCE [LARGE SCALE GENOMIC DNA]</scope>
    <source>
        <strain evidence="3 4">P6497</strain>
    </source>
</reference>